<comment type="caution">
    <text evidence="7">The sequence shown here is derived from an EMBL/GenBank/DDBJ whole genome shotgun (WGS) entry which is preliminary data.</text>
</comment>
<keyword evidence="3 6" id="KW-0812">Transmembrane</keyword>
<dbReference type="GO" id="GO:0016020">
    <property type="term" value="C:membrane"/>
    <property type="evidence" value="ECO:0007669"/>
    <property type="project" value="UniProtKB-SubCell"/>
</dbReference>
<reference evidence="7 8" key="1">
    <citation type="journal article" date="2020" name="Microbiol. Resour. Announc.">
        <title>Draft Genome Sequence of a Cladosporium Species Isolated from the Mesophotic Ascidian Didemnum maculosum.</title>
        <authorList>
            <person name="Gioti A."/>
            <person name="Siaperas R."/>
            <person name="Nikolaivits E."/>
            <person name="Le Goff G."/>
            <person name="Ouazzani J."/>
            <person name="Kotoulas G."/>
            <person name="Topakas E."/>
        </authorList>
    </citation>
    <scope>NUCLEOTIDE SEQUENCE [LARGE SCALE GENOMIC DNA]</scope>
    <source>
        <strain evidence="7 8">TM138-S3</strain>
    </source>
</reference>
<evidence type="ECO:0000256" key="3">
    <source>
        <dbReference type="ARBA" id="ARBA00022692"/>
    </source>
</evidence>
<evidence type="ECO:0000256" key="5">
    <source>
        <dbReference type="ARBA" id="ARBA00023136"/>
    </source>
</evidence>
<dbReference type="Pfam" id="PF07690">
    <property type="entry name" value="MFS_1"/>
    <property type="match status" value="1"/>
</dbReference>
<dbReference type="AlphaFoldDB" id="A0AB34KY75"/>
<dbReference type="InterPro" id="IPR036259">
    <property type="entry name" value="MFS_trans_sf"/>
</dbReference>
<dbReference type="PANTHER" id="PTHR43791">
    <property type="entry name" value="PERMEASE-RELATED"/>
    <property type="match status" value="1"/>
</dbReference>
<keyword evidence="5 6" id="KW-0472">Membrane</keyword>
<protein>
    <submittedName>
        <fullName evidence="7">Uncharacterized protein</fullName>
    </submittedName>
</protein>
<proteinExistence type="predicted"/>
<feature type="transmembrane region" description="Helical" evidence="6">
    <location>
        <begin position="387"/>
        <end position="407"/>
    </location>
</feature>
<evidence type="ECO:0000256" key="1">
    <source>
        <dbReference type="ARBA" id="ARBA00004141"/>
    </source>
</evidence>
<sequence length="504" mass="54934">MSKSEIKIDSSNTSTSDVSPGVIQEVAIELDPVLERRTLRKFDKYLLPPLTIILLLAYLDRSNLGALANNSAIPYEHTLTLDPSGNAKVFGFEDGLGLKGNQFNVISTCFYPAYVVLETPWTMAVKRYGAKHVLGVAMVSWSVITMCTGFMHNYGQAIALRVLLGAFEAGLVPCIVFIISTIWAREDQAKRNAIIYGCNCLSGAFGGLIAFAIESMGTRLGLEAWRWLFIIEGAASIGLCGICWLLLPNTAEDAWFLNAEEKQMMRARKHRDIAHRGNDENPLKYTKMALTDVNVYLAAICLFCCSIPLFGFGTFLPTIIKGLGYTSLQANYLTIPVYVLATITLATATCTSDWLKRRVPVLLVMPVPVIVGYIIACSTANHAAGYAAMFLCGGGIYAFNCLLLTWVSNNLAPDYKRSVGVPLFICLGNISGIASSNIYPSADAPRYLVGNAVSAATEFLALACVVGMWWALRSRNAEKERLREAGVESNGKEGDKALGFVYNL</sequence>
<feature type="transmembrane region" description="Helical" evidence="6">
    <location>
        <begin position="452"/>
        <end position="472"/>
    </location>
</feature>
<organism evidence="7 8">
    <name type="scientific">Cladosporium halotolerans</name>
    <dbReference type="NCBI Taxonomy" id="1052096"/>
    <lineage>
        <taxon>Eukaryota</taxon>
        <taxon>Fungi</taxon>
        <taxon>Dikarya</taxon>
        <taxon>Ascomycota</taxon>
        <taxon>Pezizomycotina</taxon>
        <taxon>Dothideomycetes</taxon>
        <taxon>Dothideomycetidae</taxon>
        <taxon>Cladosporiales</taxon>
        <taxon>Cladosporiaceae</taxon>
        <taxon>Cladosporium</taxon>
    </lineage>
</organism>
<dbReference type="Gene3D" id="1.20.1250.20">
    <property type="entry name" value="MFS general substrate transporter like domains"/>
    <property type="match status" value="2"/>
</dbReference>
<feature type="transmembrane region" description="Helical" evidence="6">
    <location>
        <begin position="335"/>
        <end position="355"/>
    </location>
</feature>
<dbReference type="PANTHER" id="PTHR43791:SF24">
    <property type="entry name" value="NICOTINIC ACID PLASMA MEMBRANE TRANSPORTER"/>
    <property type="match status" value="1"/>
</dbReference>
<keyword evidence="4 6" id="KW-1133">Transmembrane helix</keyword>
<evidence type="ECO:0000313" key="8">
    <source>
        <dbReference type="Proteomes" id="UP000803884"/>
    </source>
</evidence>
<gene>
    <name evidence="7" type="ORF">WHR41_02443</name>
</gene>
<keyword evidence="8" id="KW-1185">Reference proteome</keyword>
<feature type="transmembrane region" description="Helical" evidence="6">
    <location>
        <begin position="225"/>
        <end position="247"/>
    </location>
</feature>
<comment type="subcellular location">
    <subcellularLocation>
        <location evidence="1">Membrane</location>
        <topology evidence="1">Multi-pass membrane protein</topology>
    </subcellularLocation>
</comment>
<name>A0AB34KY75_9PEZI</name>
<evidence type="ECO:0000313" key="7">
    <source>
        <dbReference type="EMBL" id="KAL1588866.1"/>
    </source>
</evidence>
<dbReference type="GO" id="GO:0022857">
    <property type="term" value="F:transmembrane transporter activity"/>
    <property type="evidence" value="ECO:0007669"/>
    <property type="project" value="InterPro"/>
</dbReference>
<evidence type="ECO:0000256" key="2">
    <source>
        <dbReference type="ARBA" id="ARBA00022448"/>
    </source>
</evidence>
<dbReference type="InterPro" id="IPR011701">
    <property type="entry name" value="MFS"/>
</dbReference>
<accession>A0AB34KY75</accession>
<dbReference type="Proteomes" id="UP000803884">
    <property type="component" value="Unassembled WGS sequence"/>
</dbReference>
<evidence type="ECO:0000256" key="6">
    <source>
        <dbReference type="SAM" id="Phobius"/>
    </source>
</evidence>
<dbReference type="FunFam" id="1.20.1250.20:FF:000013">
    <property type="entry name" value="MFS general substrate transporter"/>
    <property type="match status" value="1"/>
</dbReference>
<feature type="transmembrane region" description="Helical" evidence="6">
    <location>
        <begin position="362"/>
        <end position="381"/>
    </location>
</feature>
<feature type="transmembrane region" description="Helical" evidence="6">
    <location>
        <begin position="194"/>
        <end position="213"/>
    </location>
</feature>
<feature type="transmembrane region" description="Helical" evidence="6">
    <location>
        <begin position="419"/>
        <end position="440"/>
    </location>
</feature>
<feature type="transmembrane region" description="Helical" evidence="6">
    <location>
        <begin position="133"/>
        <end position="152"/>
    </location>
</feature>
<dbReference type="GeneID" id="96003887"/>
<dbReference type="EMBL" id="JAAQHG020000006">
    <property type="protein sequence ID" value="KAL1588866.1"/>
    <property type="molecule type" value="Genomic_DNA"/>
</dbReference>
<evidence type="ECO:0000256" key="4">
    <source>
        <dbReference type="ARBA" id="ARBA00022989"/>
    </source>
</evidence>
<feature type="transmembrane region" description="Helical" evidence="6">
    <location>
        <begin position="158"/>
        <end position="182"/>
    </location>
</feature>
<dbReference type="RefSeq" id="XP_069231971.1">
    <property type="nucleotide sequence ID" value="XM_069371049.1"/>
</dbReference>
<keyword evidence="2" id="KW-0813">Transport</keyword>
<dbReference type="SUPFAM" id="SSF103473">
    <property type="entry name" value="MFS general substrate transporter"/>
    <property type="match status" value="1"/>
</dbReference>
<feature type="transmembrane region" description="Helical" evidence="6">
    <location>
        <begin position="293"/>
        <end position="315"/>
    </location>
</feature>